<sequence length="243" mass="27818">MEQQLNTPVSSTSTYQTFLPPPEIMTAKDAFTAIKNATTTLDDVLDKMIDYNYHVGILGSKTELANDIETITNDIADQDKEHKQALIEIKLLLDDFLDKQVLNALKVQVEEDINKEIDHLVEIHVKDHLEQRHIPEAVKTEVLERKSTLEREHRRLHNSESKRANSLLRQKDGNVLLNTIYADDGNGEVSKDYPRTLKDLFDLDAPMCKSLATEYKLPGVSDSREKNLNLLLRFFGIAYQMVR</sequence>
<gene>
    <name evidence="1" type="ORF">EV421DRAFT_1757502</name>
</gene>
<name>A0AA39N295_9AGAR</name>
<reference evidence="1" key="1">
    <citation type="submission" date="2023-06" db="EMBL/GenBank/DDBJ databases">
        <authorList>
            <consortium name="Lawrence Berkeley National Laboratory"/>
            <person name="Ahrendt S."/>
            <person name="Sahu N."/>
            <person name="Indic B."/>
            <person name="Wong-Bajracharya J."/>
            <person name="Merenyi Z."/>
            <person name="Ke H.-M."/>
            <person name="Monk M."/>
            <person name="Kocsube S."/>
            <person name="Drula E."/>
            <person name="Lipzen A."/>
            <person name="Balint B."/>
            <person name="Henrissat B."/>
            <person name="Andreopoulos B."/>
            <person name="Martin F.M."/>
            <person name="Harder C.B."/>
            <person name="Rigling D."/>
            <person name="Ford K.L."/>
            <person name="Foster G.D."/>
            <person name="Pangilinan J."/>
            <person name="Papanicolaou A."/>
            <person name="Barry K."/>
            <person name="LaButti K."/>
            <person name="Viragh M."/>
            <person name="Koriabine M."/>
            <person name="Yan M."/>
            <person name="Riley R."/>
            <person name="Champramary S."/>
            <person name="Plett K.L."/>
            <person name="Tsai I.J."/>
            <person name="Slot J."/>
            <person name="Sipos G."/>
            <person name="Plett J."/>
            <person name="Nagy L.G."/>
            <person name="Grigoriev I.V."/>
        </authorList>
    </citation>
    <scope>NUCLEOTIDE SEQUENCE</scope>
    <source>
        <strain evidence="1">FPL87.14</strain>
    </source>
</reference>
<dbReference type="EMBL" id="JAUEPT010000002">
    <property type="protein sequence ID" value="KAK0454550.1"/>
    <property type="molecule type" value="Genomic_DNA"/>
</dbReference>
<dbReference type="Proteomes" id="UP001175226">
    <property type="component" value="Unassembled WGS sequence"/>
</dbReference>
<accession>A0AA39N295</accession>
<dbReference type="AlphaFoldDB" id="A0AA39N295"/>
<proteinExistence type="predicted"/>
<comment type="caution">
    <text evidence="1">The sequence shown here is derived from an EMBL/GenBank/DDBJ whole genome shotgun (WGS) entry which is preliminary data.</text>
</comment>
<evidence type="ECO:0000313" key="1">
    <source>
        <dbReference type="EMBL" id="KAK0454550.1"/>
    </source>
</evidence>
<protein>
    <submittedName>
        <fullName evidence="1">Uncharacterized protein</fullName>
    </submittedName>
</protein>
<evidence type="ECO:0000313" key="2">
    <source>
        <dbReference type="Proteomes" id="UP001175226"/>
    </source>
</evidence>
<keyword evidence="2" id="KW-1185">Reference proteome</keyword>
<organism evidence="1 2">
    <name type="scientific">Armillaria borealis</name>
    <dbReference type="NCBI Taxonomy" id="47425"/>
    <lineage>
        <taxon>Eukaryota</taxon>
        <taxon>Fungi</taxon>
        <taxon>Dikarya</taxon>
        <taxon>Basidiomycota</taxon>
        <taxon>Agaricomycotina</taxon>
        <taxon>Agaricomycetes</taxon>
        <taxon>Agaricomycetidae</taxon>
        <taxon>Agaricales</taxon>
        <taxon>Marasmiineae</taxon>
        <taxon>Physalacriaceae</taxon>
        <taxon>Armillaria</taxon>
    </lineage>
</organism>